<dbReference type="GO" id="GO:0016787">
    <property type="term" value="F:hydrolase activity"/>
    <property type="evidence" value="ECO:0007669"/>
    <property type="project" value="UniProtKB-KW"/>
</dbReference>
<dbReference type="Pfam" id="PF00149">
    <property type="entry name" value="Metallophos"/>
    <property type="match status" value="1"/>
</dbReference>
<dbReference type="GO" id="GO:0016874">
    <property type="term" value="F:ligase activity"/>
    <property type="evidence" value="ECO:0007669"/>
    <property type="project" value="UniProtKB-KW"/>
</dbReference>
<dbReference type="InterPro" id="IPR029052">
    <property type="entry name" value="Metallo-depent_PP-like"/>
</dbReference>
<keyword evidence="2" id="KW-0540">Nuclease</keyword>
<dbReference type="Gene3D" id="3.60.21.10">
    <property type="match status" value="1"/>
</dbReference>
<dbReference type="InterPro" id="IPR024173">
    <property type="entry name" value="Pesterase_MJ0037-like"/>
</dbReference>
<dbReference type="InterPro" id="IPR004843">
    <property type="entry name" value="Calcineurin-like_PHP"/>
</dbReference>
<accession>A0A7C3KI16</accession>
<proteinExistence type="predicted"/>
<name>A0A7C3KI16_9CYAN</name>
<evidence type="ECO:0000259" key="1">
    <source>
        <dbReference type="Pfam" id="PF00149"/>
    </source>
</evidence>
<dbReference type="GO" id="GO:0004519">
    <property type="term" value="F:endonuclease activity"/>
    <property type="evidence" value="ECO:0007669"/>
    <property type="project" value="UniProtKB-KW"/>
</dbReference>
<dbReference type="NCBIfam" id="TIGR04123">
    <property type="entry name" value="P_estr_lig_assc"/>
    <property type="match status" value="1"/>
</dbReference>
<protein>
    <submittedName>
        <fullName evidence="2">Ligase-associated DNA damage response endonuclease PdeM</fullName>
        <ecNumber evidence="2">3.1.-.-</ecNumber>
    </submittedName>
</protein>
<keyword evidence="2" id="KW-0436">Ligase</keyword>
<sequence length="221" mass="24872">MFLAPVKITIQTTELELLTEKAIYIEQLRLLLVSDVHLGKSETFQAKGIPIANIINQVNLERLKKLCDTYQPEQLIVLGDLFHSRLSLVPEVLEAWQHFLNQCGAKVQLLVGNHDRALIPQLSDLSMQCVDSAIQCDRLLLSHEPLSQSGFLNICGHIHPCLNLKTRLDRLRLPCFYYSKHPEQLILPSFGEFTGGYEITLKPGSVAYVIADNAVIPFEGK</sequence>
<gene>
    <name evidence="2" type="primary">pdeM</name>
    <name evidence="2" type="ORF">ENR64_22410</name>
</gene>
<evidence type="ECO:0000313" key="2">
    <source>
        <dbReference type="EMBL" id="HFN00448.1"/>
    </source>
</evidence>
<dbReference type="AlphaFoldDB" id="A0A7C3KI16"/>
<dbReference type="EMBL" id="DSRU01000321">
    <property type="protein sequence ID" value="HFN00448.1"/>
    <property type="molecule type" value="Genomic_DNA"/>
</dbReference>
<organism evidence="2">
    <name type="scientific">Oscillatoriales cyanobacterium SpSt-418</name>
    <dbReference type="NCBI Taxonomy" id="2282169"/>
    <lineage>
        <taxon>Bacteria</taxon>
        <taxon>Bacillati</taxon>
        <taxon>Cyanobacteriota</taxon>
        <taxon>Cyanophyceae</taxon>
        <taxon>Oscillatoriophycideae</taxon>
        <taxon>Oscillatoriales</taxon>
    </lineage>
</organism>
<dbReference type="PANTHER" id="PTHR39323">
    <property type="entry name" value="BLR1149 PROTEIN"/>
    <property type="match status" value="1"/>
</dbReference>
<reference evidence="2" key="1">
    <citation type="journal article" date="2020" name="mSystems">
        <title>Genome- and Community-Level Interaction Insights into Carbon Utilization and Element Cycling Functions of Hydrothermarchaeota in Hydrothermal Sediment.</title>
        <authorList>
            <person name="Zhou Z."/>
            <person name="Liu Y."/>
            <person name="Xu W."/>
            <person name="Pan J."/>
            <person name="Luo Z.H."/>
            <person name="Li M."/>
        </authorList>
    </citation>
    <scope>NUCLEOTIDE SEQUENCE [LARGE SCALE GENOMIC DNA]</scope>
    <source>
        <strain evidence="2">SpSt-418</strain>
    </source>
</reference>
<feature type="domain" description="Calcineurin-like phosphoesterase" evidence="1">
    <location>
        <begin position="28"/>
        <end position="122"/>
    </location>
</feature>
<dbReference type="PANTHER" id="PTHR39323:SF1">
    <property type="entry name" value="BLR1149 PROTEIN"/>
    <property type="match status" value="1"/>
</dbReference>
<keyword evidence="2" id="KW-0255">Endonuclease</keyword>
<keyword evidence="2" id="KW-0378">Hydrolase</keyword>
<dbReference type="EC" id="3.1.-.-" evidence="2"/>
<comment type="caution">
    <text evidence="2">The sequence shown here is derived from an EMBL/GenBank/DDBJ whole genome shotgun (WGS) entry which is preliminary data.</text>
</comment>
<dbReference type="SUPFAM" id="SSF56300">
    <property type="entry name" value="Metallo-dependent phosphatases"/>
    <property type="match status" value="1"/>
</dbReference>
<dbReference type="PIRSF" id="PIRSF000887">
    <property type="entry name" value="Pesterase_MJ0037"/>
    <property type="match status" value="1"/>
</dbReference>
<dbReference type="InterPro" id="IPR026336">
    <property type="entry name" value="PdeM-like"/>
</dbReference>